<protein>
    <submittedName>
        <fullName evidence="2">Uncharacterized protein</fullName>
    </submittedName>
</protein>
<sequence length="372" mass="44350">MNVILLFLNNFSHQINHEEKNIENIIDHCENEIKSQFLTRSTEMDSLLEREFLFLGLYKNLFNIYYYEITNFIMVNLPILLNFYIFIIYTNQGTKCVKVSHKILSISYQTIIIKTKQNKYSIEIENLFRFYVLNDKYSQKYILKKFLAYFLRKLFLIQQSIDYILSITITGRCFIVFTDIPPKNFRKTNFMFISLFLHSLHIDNNYLHILIINKHEINIHYDDKNPQRGIIEFSFSNELYVMIANFSFSRSKIDENFLKNNFTDIIIIITTAKKLLNKTFNQKISIICTNTAFKGTEPDAFSIAYSLSNLSLALMCKYNIQILSNNQICIFVFKVFTNNDILQKFNFLYHEHTRELIDIYENTDMLNEFSKN</sequence>
<name>A0A4Q9L079_9MICR</name>
<organism evidence="2 3">
    <name type="scientific">Hamiltosporidium magnivora</name>
    <dbReference type="NCBI Taxonomy" id="148818"/>
    <lineage>
        <taxon>Eukaryota</taxon>
        <taxon>Fungi</taxon>
        <taxon>Fungi incertae sedis</taxon>
        <taxon>Microsporidia</taxon>
        <taxon>Dubosqiidae</taxon>
        <taxon>Hamiltosporidium</taxon>
    </lineage>
</organism>
<evidence type="ECO:0000256" key="1">
    <source>
        <dbReference type="SAM" id="Phobius"/>
    </source>
</evidence>
<dbReference type="VEuPathDB" id="MicrosporidiaDB:CWI36_0581p0050"/>
<proteinExistence type="predicted"/>
<dbReference type="VEuPathDB" id="MicrosporidiaDB:CWI39_1595p0020"/>
<dbReference type="AlphaFoldDB" id="A0A4Q9L079"/>
<reference evidence="2 3" key="1">
    <citation type="submission" date="2017-12" db="EMBL/GenBank/DDBJ databases">
        <authorList>
            <person name="Pombert J.-F."/>
            <person name="Haag K.L."/>
            <person name="Ebert D."/>
        </authorList>
    </citation>
    <scope>NUCLEOTIDE SEQUENCE [LARGE SCALE GENOMIC DNA]</scope>
    <source>
        <strain evidence="2">IL-BN-2</strain>
    </source>
</reference>
<keyword evidence="1" id="KW-0472">Membrane</keyword>
<keyword evidence="1" id="KW-1133">Transmembrane helix</keyword>
<comment type="caution">
    <text evidence="2">The sequence shown here is derived from an EMBL/GenBank/DDBJ whole genome shotgun (WGS) entry which is preliminary data.</text>
</comment>
<dbReference type="Proteomes" id="UP000293045">
    <property type="component" value="Unassembled WGS sequence"/>
</dbReference>
<evidence type="ECO:0000313" key="3">
    <source>
        <dbReference type="Proteomes" id="UP000293045"/>
    </source>
</evidence>
<accession>A0A4Q9L079</accession>
<gene>
    <name evidence="2" type="ORF">CWI39_1595p0020</name>
</gene>
<feature type="transmembrane region" description="Helical" evidence="1">
    <location>
        <begin position="64"/>
        <end position="89"/>
    </location>
</feature>
<evidence type="ECO:0000313" key="2">
    <source>
        <dbReference type="EMBL" id="TBU00728.1"/>
    </source>
</evidence>
<dbReference type="EMBL" id="PIXR01001595">
    <property type="protein sequence ID" value="TBU00728.1"/>
    <property type="molecule type" value="Genomic_DNA"/>
</dbReference>
<keyword evidence="1" id="KW-0812">Transmembrane</keyword>